<evidence type="ECO:0000256" key="2">
    <source>
        <dbReference type="ARBA" id="ARBA00010621"/>
    </source>
</evidence>
<reference evidence="16" key="1">
    <citation type="submission" date="2017-09" db="EMBL/GenBank/DDBJ databases">
        <title>Depth-based differentiation of microbial function through sediment-hosted aquifers and enrichment of novel symbionts in the deep terrestrial subsurface.</title>
        <authorList>
            <person name="Probst A.J."/>
            <person name="Ladd B."/>
            <person name="Jarett J.K."/>
            <person name="Geller-Mcgrath D.E."/>
            <person name="Sieber C.M.K."/>
            <person name="Emerson J.B."/>
            <person name="Anantharaman K."/>
            <person name="Thomas B.C."/>
            <person name="Malmstrom R."/>
            <person name="Stieglmeier M."/>
            <person name="Klingl A."/>
            <person name="Woyke T."/>
            <person name="Ryan C.M."/>
            <person name="Banfield J.F."/>
        </authorList>
    </citation>
    <scope>NUCLEOTIDE SEQUENCE [LARGE SCALE GENOMIC DNA]</scope>
</reference>
<dbReference type="Proteomes" id="UP000230184">
    <property type="component" value="Unassembled WGS sequence"/>
</dbReference>
<feature type="transmembrane region" description="Helical" evidence="14">
    <location>
        <begin position="209"/>
        <end position="233"/>
    </location>
</feature>
<comment type="caution">
    <text evidence="15">The sequence shown here is derived from an EMBL/GenBank/DDBJ whole genome shotgun (WGS) entry which is preliminary data.</text>
</comment>
<evidence type="ECO:0000256" key="7">
    <source>
        <dbReference type="ARBA" id="ARBA00022801"/>
    </source>
</evidence>
<evidence type="ECO:0000256" key="8">
    <source>
        <dbReference type="ARBA" id="ARBA00022989"/>
    </source>
</evidence>
<keyword evidence="7 14" id="KW-0378">Hydrolase</keyword>
<evidence type="ECO:0000256" key="11">
    <source>
        <dbReference type="ARBA" id="ARBA00032707"/>
    </source>
</evidence>
<evidence type="ECO:0000313" key="16">
    <source>
        <dbReference type="Proteomes" id="UP000230184"/>
    </source>
</evidence>
<dbReference type="GO" id="GO:0050380">
    <property type="term" value="F:undecaprenyl-diphosphatase activity"/>
    <property type="evidence" value="ECO:0007669"/>
    <property type="project" value="UniProtKB-UniRule"/>
</dbReference>
<evidence type="ECO:0000256" key="4">
    <source>
        <dbReference type="ARBA" id="ARBA00021581"/>
    </source>
</evidence>
<sequence length="258" mass="28847">MDIIKSIILGLVEGITEFLPISSTAHLIISSKLLHIPQTEFQKFFEVFIQSGAILAVVIIYWKKILANRNLMVNIILSFIPTAIVGLLLHKIIKGVFFESFTLIAVSLFFVGLIFIIYEFLLKKKIVKTEKKIIQMTIIQALIIGFGQSLAVVPGVSRAGAVILTMMIMGFNREESAMYSFVLAVPTLFAASAFDFIKTKPELIFTGSNPLYLIIGLFTSFISALIAIKWFIGFLQKNTLIYFGIYRIILALSIFTGF</sequence>
<dbReference type="InterPro" id="IPR003824">
    <property type="entry name" value="UppP"/>
</dbReference>
<dbReference type="PANTHER" id="PTHR30622:SF3">
    <property type="entry name" value="UNDECAPRENYL-DIPHOSPHATASE"/>
    <property type="match status" value="1"/>
</dbReference>
<proteinExistence type="inferred from homology"/>
<dbReference type="Pfam" id="PF02673">
    <property type="entry name" value="BacA"/>
    <property type="match status" value="1"/>
</dbReference>
<keyword evidence="14" id="KW-0961">Cell wall biogenesis/degradation</keyword>
<feature type="transmembrane region" description="Helical" evidence="14">
    <location>
        <begin position="239"/>
        <end position="257"/>
    </location>
</feature>
<dbReference type="GO" id="GO:0009252">
    <property type="term" value="P:peptidoglycan biosynthetic process"/>
    <property type="evidence" value="ECO:0007669"/>
    <property type="project" value="UniProtKB-KW"/>
</dbReference>
<feature type="transmembrane region" description="Helical" evidence="14">
    <location>
        <begin position="7"/>
        <end position="29"/>
    </location>
</feature>
<evidence type="ECO:0000256" key="1">
    <source>
        <dbReference type="ARBA" id="ARBA00004651"/>
    </source>
</evidence>
<keyword evidence="6 14" id="KW-0812">Transmembrane</keyword>
<dbReference type="GO" id="GO:0008360">
    <property type="term" value="P:regulation of cell shape"/>
    <property type="evidence" value="ECO:0007669"/>
    <property type="project" value="UniProtKB-KW"/>
</dbReference>
<accession>A0A2M6YU40</accession>
<feature type="transmembrane region" description="Helical" evidence="14">
    <location>
        <begin position="177"/>
        <end position="197"/>
    </location>
</feature>
<feature type="transmembrane region" description="Helical" evidence="14">
    <location>
        <begin position="71"/>
        <end position="89"/>
    </location>
</feature>
<dbReference type="GO" id="GO:0005886">
    <property type="term" value="C:plasma membrane"/>
    <property type="evidence" value="ECO:0007669"/>
    <property type="project" value="UniProtKB-SubCell"/>
</dbReference>
<dbReference type="EMBL" id="PEWY01000083">
    <property type="protein sequence ID" value="PIU37034.1"/>
    <property type="molecule type" value="Genomic_DNA"/>
</dbReference>
<evidence type="ECO:0000256" key="13">
    <source>
        <dbReference type="ARBA" id="ARBA00047594"/>
    </source>
</evidence>
<comment type="miscellaneous">
    <text evidence="14">Bacitracin is thought to be involved in the inhibition of peptidoglycan synthesis by sequestering undecaprenyl diphosphate, thereby reducing the pool of lipid carrier available.</text>
</comment>
<name>A0A2M6YU40_9BACT</name>
<evidence type="ECO:0000256" key="6">
    <source>
        <dbReference type="ARBA" id="ARBA00022692"/>
    </source>
</evidence>
<evidence type="ECO:0000313" key="15">
    <source>
        <dbReference type="EMBL" id="PIU37034.1"/>
    </source>
</evidence>
<comment type="subcellular location">
    <subcellularLocation>
        <location evidence="1 14">Cell membrane</location>
        <topology evidence="1 14">Multi-pass membrane protein</topology>
    </subcellularLocation>
</comment>
<keyword evidence="9 14" id="KW-0472">Membrane</keyword>
<protein>
    <recommendedName>
        <fullName evidence="4 14">Undecaprenyl-diphosphatase</fullName>
        <ecNumber evidence="3 14">3.6.1.27</ecNumber>
    </recommendedName>
    <alternativeName>
        <fullName evidence="12 14">Bacitracin resistance protein</fullName>
    </alternativeName>
    <alternativeName>
        <fullName evidence="11 14">Undecaprenyl pyrophosphate phosphatase</fullName>
    </alternativeName>
</protein>
<evidence type="ECO:0000256" key="3">
    <source>
        <dbReference type="ARBA" id="ARBA00012374"/>
    </source>
</evidence>
<keyword evidence="14" id="KW-0133">Cell shape</keyword>
<comment type="catalytic activity">
    <reaction evidence="13 14">
        <text>di-trans,octa-cis-undecaprenyl diphosphate + H2O = di-trans,octa-cis-undecaprenyl phosphate + phosphate + H(+)</text>
        <dbReference type="Rhea" id="RHEA:28094"/>
        <dbReference type="ChEBI" id="CHEBI:15377"/>
        <dbReference type="ChEBI" id="CHEBI:15378"/>
        <dbReference type="ChEBI" id="CHEBI:43474"/>
        <dbReference type="ChEBI" id="CHEBI:58405"/>
        <dbReference type="ChEBI" id="CHEBI:60392"/>
        <dbReference type="EC" id="3.6.1.27"/>
    </reaction>
</comment>
<gene>
    <name evidence="14" type="primary">uppP</name>
    <name evidence="15" type="ORF">COT02_02950</name>
</gene>
<organism evidence="15 16">
    <name type="scientific">Candidatus Roizmanbacteria bacterium CG07_land_8_20_14_0_80_34_15</name>
    <dbReference type="NCBI Taxonomy" id="1974849"/>
    <lineage>
        <taxon>Bacteria</taxon>
        <taxon>Candidatus Roizmaniibacteriota</taxon>
    </lineage>
</organism>
<evidence type="ECO:0000256" key="9">
    <source>
        <dbReference type="ARBA" id="ARBA00023136"/>
    </source>
</evidence>
<keyword evidence="10 14" id="KW-0046">Antibiotic resistance</keyword>
<evidence type="ECO:0000256" key="10">
    <source>
        <dbReference type="ARBA" id="ARBA00023251"/>
    </source>
</evidence>
<dbReference type="EC" id="3.6.1.27" evidence="3 14"/>
<keyword evidence="5 14" id="KW-1003">Cell membrane</keyword>
<dbReference type="GO" id="GO:0071555">
    <property type="term" value="P:cell wall organization"/>
    <property type="evidence" value="ECO:0007669"/>
    <property type="project" value="UniProtKB-KW"/>
</dbReference>
<feature type="transmembrane region" description="Helical" evidence="14">
    <location>
        <begin position="41"/>
        <end position="62"/>
    </location>
</feature>
<keyword evidence="14" id="KW-0573">Peptidoglycan synthesis</keyword>
<evidence type="ECO:0000256" key="5">
    <source>
        <dbReference type="ARBA" id="ARBA00022475"/>
    </source>
</evidence>
<dbReference type="HAMAP" id="MF_01006">
    <property type="entry name" value="Undec_diphosphatase"/>
    <property type="match status" value="1"/>
</dbReference>
<evidence type="ECO:0000256" key="12">
    <source>
        <dbReference type="ARBA" id="ARBA00032932"/>
    </source>
</evidence>
<feature type="transmembrane region" description="Helical" evidence="14">
    <location>
        <begin position="101"/>
        <end position="121"/>
    </location>
</feature>
<dbReference type="GO" id="GO:0046677">
    <property type="term" value="P:response to antibiotic"/>
    <property type="evidence" value="ECO:0007669"/>
    <property type="project" value="UniProtKB-UniRule"/>
</dbReference>
<evidence type="ECO:0000256" key="14">
    <source>
        <dbReference type="HAMAP-Rule" id="MF_01006"/>
    </source>
</evidence>
<comment type="function">
    <text evidence="14">Catalyzes the dephosphorylation of undecaprenyl diphosphate (UPP). Confers resistance to bacitracin.</text>
</comment>
<comment type="similarity">
    <text evidence="2 14">Belongs to the UppP family.</text>
</comment>
<dbReference type="AlphaFoldDB" id="A0A2M6YU40"/>
<dbReference type="PANTHER" id="PTHR30622">
    <property type="entry name" value="UNDECAPRENYL-DIPHOSPHATASE"/>
    <property type="match status" value="1"/>
</dbReference>
<keyword evidence="8 14" id="KW-1133">Transmembrane helix</keyword>